<feature type="compositionally biased region" description="Basic and acidic residues" evidence="1">
    <location>
        <begin position="36"/>
        <end position="45"/>
    </location>
</feature>
<evidence type="ECO:0000313" key="2">
    <source>
        <dbReference type="EMBL" id="TCT00220.1"/>
    </source>
</evidence>
<dbReference type="Proteomes" id="UP000294664">
    <property type="component" value="Unassembled WGS sequence"/>
</dbReference>
<evidence type="ECO:0000313" key="3">
    <source>
        <dbReference type="Proteomes" id="UP000294664"/>
    </source>
</evidence>
<accession>A0A4R3LJ02</accession>
<dbReference type="RefSeq" id="WP_165933869.1">
    <property type="nucleotide sequence ID" value="NZ_SMAI01000029.1"/>
</dbReference>
<dbReference type="AlphaFoldDB" id="A0A4R3LJ02"/>
<evidence type="ECO:0000256" key="1">
    <source>
        <dbReference type="SAM" id="MobiDB-lite"/>
    </source>
</evidence>
<sequence>MAGPMAPNVARKRLAITSYDIVPAAHGRGGHGLRLGIERPRLTHD</sequence>
<comment type="caution">
    <text evidence="2">The sequence shown here is derived from an EMBL/GenBank/DDBJ whole genome shotgun (WGS) entry which is preliminary data.</text>
</comment>
<organism evidence="2 3">
    <name type="scientific">Aquabacter spiritensis</name>
    <dbReference type="NCBI Taxonomy" id="933073"/>
    <lineage>
        <taxon>Bacteria</taxon>
        <taxon>Pseudomonadati</taxon>
        <taxon>Pseudomonadota</taxon>
        <taxon>Alphaproteobacteria</taxon>
        <taxon>Hyphomicrobiales</taxon>
        <taxon>Xanthobacteraceae</taxon>
        <taxon>Aquabacter</taxon>
    </lineage>
</organism>
<protein>
    <submittedName>
        <fullName evidence="2">Uncharacterized protein</fullName>
    </submittedName>
</protein>
<dbReference type="EMBL" id="SMAI01000029">
    <property type="protein sequence ID" value="TCT00220.1"/>
    <property type="molecule type" value="Genomic_DNA"/>
</dbReference>
<proteinExistence type="predicted"/>
<reference evidence="2 3" key="1">
    <citation type="submission" date="2019-03" db="EMBL/GenBank/DDBJ databases">
        <title>Genomic Encyclopedia of Type Strains, Phase IV (KMG-IV): sequencing the most valuable type-strain genomes for metagenomic binning, comparative biology and taxonomic classification.</title>
        <authorList>
            <person name="Goeker M."/>
        </authorList>
    </citation>
    <scope>NUCLEOTIDE SEQUENCE [LARGE SCALE GENOMIC DNA]</scope>
    <source>
        <strain evidence="2 3">DSM 9035</strain>
    </source>
</reference>
<feature type="region of interest" description="Disordered" evidence="1">
    <location>
        <begin position="24"/>
        <end position="45"/>
    </location>
</feature>
<name>A0A4R3LJ02_9HYPH</name>
<keyword evidence="3" id="KW-1185">Reference proteome</keyword>
<gene>
    <name evidence="2" type="ORF">EDC64_1293</name>
</gene>